<reference evidence="3 4" key="2">
    <citation type="submission" date="2023-06" db="EMBL/GenBank/DDBJ databases">
        <authorList>
            <person name="Zeman M."/>
            <person name="Kubasova T."/>
            <person name="Jahodarova E."/>
            <person name="Nykrynova M."/>
            <person name="Rychlik I."/>
        </authorList>
    </citation>
    <scope>NUCLEOTIDE SEQUENCE [LARGE SCALE GENOMIC DNA]</scope>
    <source>
        <strain evidence="3 4">161_Gplus</strain>
    </source>
</reference>
<evidence type="ECO:0000256" key="2">
    <source>
        <dbReference type="SAM" id="Phobius"/>
    </source>
</evidence>
<feature type="region of interest" description="Disordered" evidence="1">
    <location>
        <begin position="75"/>
        <end position="94"/>
    </location>
</feature>
<proteinExistence type="predicted"/>
<gene>
    <name evidence="3" type="ORF">QUW44_00605</name>
</gene>
<dbReference type="EMBL" id="JAUDDW010000001">
    <property type="protein sequence ID" value="MDM8265676.1"/>
    <property type="molecule type" value="Genomic_DNA"/>
</dbReference>
<dbReference type="Proteomes" id="UP001529343">
    <property type="component" value="Unassembled WGS sequence"/>
</dbReference>
<accession>A0ABT7UVE3</accession>
<keyword evidence="4" id="KW-1185">Reference proteome</keyword>
<organism evidence="3 4">
    <name type="scientific">Limosilactobacillus pontis</name>
    <dbReference type="NCBI Taxonomy" id="35787"/>
    <lineage>
        <taxon>Bacteria</taxon>
        <taxon>Bacillati</taxon>
        <taxon>Bacillota</taxon>
        <taxon>Bacilli</taxon>
        <taxon>Lactobacillales</taxon>
        <taxon>Lactobacillaceae</taxon>
        <taxon>Limosilactobacillus</taxon>
    </lineage>
</organism>
<feature type="transmembrane region" description="Helical" evidence="2">
    <location>
        <begin position="52"/>
        <end position="69"/>
    </location>
</feature>
<evidence type="ECO:0008006" key="5">
    <source>
        <dbReference type="Google" id="ProtNLM"/>
    </source>
</evidence>
<dbReference type="RefSeq" id="WP_289576630.1">
    <property type="nucleotide sequence ID" value="NZ_JAUDDW010000001.1"/>
</dbReference>
<feature type="transmembrane region" description="Helical" evidence="2">
    <location>
        <begin position="21"/>
        <end position="46"/>
    </location>
</feature>
<name>A0ABT7UVE3_9LACO</name>
<keyword evidence="2" id="KW-0812">Transmembrane</keyword>
<evidence type="ECO:0000256" key="1">
    <source>
        <dbReference type="SAM" id="MobiDB-lite"/>
    </source>
</evidence>
<evidence type="ECO:0000313" key="3">
    <source>
        <dbReference type="EMBL" id="MDM8265676.1"/>
    </source>
</evidence>
<comment type="caution">
    <text evidence="3">The sequence shown here is derived from an EMBL/GenBank/DDBJ whole genome shotgun (WGS) entry which is preliminary data.</text>
</comment>
<protein>
    <recommendedName>
        <fullName evidence="5">Holin</fullName>
    </recommendedName>
</protein>
<reference evidence="4" key="1">
    <citation type="submission" date="2023-06" db="EMBL/GenBank/DDBJ databases">
        <title>Identification and characterization of horizontal gene transfer across gut microbiota members of farm animals based on homology search.</title>
        <authorList>
            <person name="Zeman M."/>
            <person name="Kubasova T."/>
            <person name="Jahodarova E."/>
            <person name="Nykrynova M."/>
            <person name="Rychlik I."/>
        </authorList>
    </citation>
    <scope>NUCLEOTIDE SEQUENCE [LARGE SCALE GENOMIC DNA]</scope>
    <source>
        <strain evidence="4">161_Gplus</strain>
    </source>
</reference>
<sequence>MTKIKEMLKKKFLNADGTINKTVVASFITLALLMIQQIMVSCGFSYGHWDQIAGIINTILALLSIAGFVEGNGDVTPPVSEEGKVNETQTTQTK</sequence>
<evidence type="ECO:0000313" key="4">
    <source>
        <dbReference type="Proteomes" id="UP001529343"/>
    </source>
</evidence>
<keyword evidence="2" id="KW-0472">Membrane</keyword>
<keyword evidence="2" id="KW-1133">Transmembrane helix</keyword>